<gene>
    <name evidence="2" type="ORF">A2945_01955</name>
</gene>
<sequence>MAIEIEVKFPVRDFDEVRKKLKKKYRATRVGEGPEKVFLFDTSRGELKKRGMQLRVKEWRIRPKTVSTITLKTQHKKDEMKYKEMKEEEIKISDARVAVGMLEGLGFIEWFRYTKHRERWKYHAVTIELDTLKDGRRFVEIEATKQDIRSMVKLLHFDMETAIKKGYVAILREKK</sequence>
<dbReference type="SUPFAM" id="SSF55154">
    <property type="entry name" value="CYTH-like phosphatases"/>
    <property type="match status" value="1"/>
</dbReference>
<dbReference type="CDD" id="cd07890">
    <property type="entry name" value="CYTH-like_AC_IV-like"/>
    <property type="match status" value="1"/>
</dbReference>
<dbReference type="Proteomes" id="UP000178880">
    <property type="component" value="Unassembled WGS sequence"/>
</dbReference>
<dbReference type="AlphaFoldDB" id="A0A1G2CGG3"/>
<evidence type="ECO:0000259" key="1">
    <source>
        <dbReference type="PROSITE" id="PS51707"/>
    </source>
</evidence>
<organism evidence="2 3">
    <name type="scientific">Candidatus Liptonbacteria bacterium RIFCSPLOWO2_01_FULL_52_25</name>
    <dbReference type="NCBI Taxonomy" id="1798650"/>
    <lineage>
        <taxon>Bacteria</taxon>
        <taxon>Candidatus Liptoniibacteriota</taxon>
    </lineage>
</organism>
<comment type="caution">
    <text evidence="2">The sequence shown here is derived from an EMBL/GenBank/DDBJ whole genome shotgun (WGS) entry which is preliminary data.</text>
</comment>
<dbReference type="Gene3D" id="2.40.320.10">
    <property type="entry name" value="Hypothetical Protein Pfu-838710-001"/>
    <property type="match status" value="1"/>
</dbReference>
<dbReference type="SMART" id="SM01118">
    <property type="entry name" value="CYTH"/>
    <property type="match status" value="1"/>
</dbReference>
<dbReference type="PANTHER" id="PTHR21028">
    <property type="entry name" value="SI:CH211-156B7.4"/>
    <property type="match status" value="1"/>
</dbReference>
<proteinExistence type="predicted"/>
<dbReference type="EMBL" id="MHLA01000013">
    <property type="protein sequence ID" value="OGY99740.1"/>
    <property type="molecule type" value="Genomic_DNA"/>
</dbReference>
<evidence type="ECO:0000313" key="2">
    <source>
        <dbReference type="EMBL" id="OGY99740.1"/>
    </source>
</evidence>
<reference evidence="2 3" key="1">
    <citation type="journal article" date="2016" name="Nat. Commun.">
        <title>Thousands of microbial genomes shed light on interconnected biogeochemical processes in an aquifer system.</title>
        <authorList>
            <person name="Anantharaman K."/>
            <person name="Brown C.T."/>
            <person name="Hug L.A."/>
            <person name="Sharon I."/>
            <person name="Castelle C.J."/>
            <person name="Probst A.J."/>
            <person name="Thomas B.C."/>
            <person name="Singh A."/>
            <person name="Wilkins M.J."/>
            <person name="Karaoz U."/>
            <person name="Brodie E.L."/>
            <person name="Williams K.H."/>
            <person name="Hubbard S.S."/>
            <person name="Banfield J.F."/>
        </authorList>
    </citation>
    <scope>NUCLEOTIDE SEQUENCE [LARGE SCALE GENOMIC DNA]</scope>
</reference>
<dbReference type="Pfam" id="PF01928">
    <property type="entry name" value="CYTH"/>
    <property type="match status" value="1"/>
</dbReference>
<dbReference type="InterPro" id="IPR023577">
    <property type="entry name" value="CYTH_domain"/>
</dbReference>
<protein>
    <recommendedName>
        <fullName evidence="1">CYTH domain-containing protein</fullName>
    </recommendedName>
</protein>
<accession>A0A1G2CGG3</accession>
<evidence type="ECO:0000313" key="3">
    <source>
        <dbReference type="Proteomes" id="UP000178880"/>
    </source>
</evidence>
<dbReference type="InterPro" id="IPR033469">
    <property type="entry name" value="CYTH-like_dom_sf"/>
</dbReference>
<dbReference type="PANTHER" id="PTHR21028:SF2">
    <property type="entry name" value="CYTH DOMAIN-CONTAINING PROTEIN"/>
    <property type="match status" value="1"/>
</dbReference>
<dbReference type="STRING" id="1798650.A2945_01955"/>
<dbReference type="InterPro" id="IPR008173">
    <property type="entry name" value="Adenylyl_cyclase_CyaB"/>
</dbReference>
<dbReference type="PROSITE" id="PS51707">
    <property type="entry name" value="CYTH"/>
    <property type="match status" value="1"/>
</dbReference>
<feature type="domain" description="CYTH" evidence="1">
    <location>
        <begin position="2"/>
        <end position="173"/>
    </location>
</feature>
<name>A0A1G2CGG3_9BACT</name>